<evidence type="ECO:0000259" key="1">
    <source>
        <dbReference type="Pfam" id="PF07484"/>
    </source>
</evidence>
<dbReference type="Pfam" id="PF07484">
    <property type="entry name" value="Collar"/>
    <property type="match status" value="1"/>
</dbReference>
<protein>
    <submittedName>
        <fullName evidence="2">Phage tail protein</fullName>
    </submittedName>
</protein>
<dbReference type="SUPFAM" id="SSF88874">
    <property type="entry name" value="Receptor-binding domain of short tail fibre protein gp12"/>
    <property type="match status" value="1"/>
</dbReference>
<proteinExistence type="predicted"/>
<dbReference type="Proteomes" id="UP001597229">
    <property type="component" value="Unassembled WGS sequence"/>
</dbReference>
<accession>A0ABW3W8S4</accession>
<feature type="domain" description="Phage tail collar" evidence="1">
    <location>
        <begin position="7"/>
        <end position="63"/>
    </location>
</feature>
<reference evidence="3" key="1">
    <citation type="journal article" date="2019" name="Int. J. Syst. Evol. Microbiol.">
        <title>The Global Catalogue of Microorganisms (GCM) 10K type strain sequencing project: providing services to taxonomists for standard genome sequencing and annotation.</title>
        <authorList>
            <consortium name="The Broad Institute Genomics Platform"/>
            <consortium name="The Broad Institute Genome Sequencing Center for Infectious Disease"/>
            <person name="Wu L."/>
            <person name="Ma J."/>
        </authorList>
    </citation>
    <scope>NUCLEOTIDE SEQUENCE [LARGE SCALE GENOMIC DNA]</scope>
    <source>
        <strain evidence="3">CCUG 52478</strain>
    </source>
</reference>
<dbReference type="InterPro" id="IPR037053">
    <property type="entry name" value="Phage_tail_collar_dom_sf"/>
</dbReference>
<dbReference type="RefSeq" id="WP_367918318.1">
    <property type="nucleotide sequence ID" value="NZ_BAABAC010000009.1"/>
</dbReference>
<keyword evidence="3" id="KW-1185">Reference proteome</keyword>
<name>A0ABW3W8S4_9ACTN</name>
<gene>
    <name evidence="2" type="ORF">ACFQ3F_24000</name>
</gene>
<dbReference type="Gene3D" id="3.90.1340.10">
    <property type="entry name" value="Phage tail collar domain"/>
    <property type="match status" value="1"/>
</dbReference>
<dbReference type="InterPro" id="IPR011083">
    <property type="entry name" value="Phage_tail_collar_dom"/>
</dbReference>
<comment type="caution">
    <text evidence="2">The sequence shown here is derived from an EMBL/GenBank/DDBJ whole genome shotgun (WGS) entry which is preliminary data.</text>
</comment>
<organism evidence="2 3">
    <name type="scientific">Nocardioides ginsengisoli</name>
    <dbReference type="NCBI Taxonomy" id="363868"/>
    <lineage>
        <taxon>Bacteria</taxon>
        <taxon>Bacillati</taxon>
        <taxon>Actinomycetota</taxon>
        <taxon>Actinomycetes</taxon>
        <taxon>Propionibacteriales</taxon>
        <taxon>Nocardioidaceae</taxon>
        <taxon>Nocardioides</taxon>
    </lineage>
</organism>
<evidence type="ECO:0000313" key="3">
    <source>
        <dbReference type="Proteomes" id="UP001597229"/>
    </source>
</evidence>
<dbReference type="EMBL" id="JBHTLX010000029">
    <property type="protein sequence ID" value="MFD1250875.1"/>
    <property type="molecule type" value="Genomic_DNA"/>
</dbReference>
<evidence type="ECO:0000313" key="2">
    <source>
        <dbReference type="EMBL" id="MFD1250875.1"/>
    </source>
</evidence>
<sequence>MGQPFVGEIRLFAGNFAPNGWLFCQGQTLPISENEVLFQLIGTTYGGDGQETFQLPNLASRVPNHQGTLSGTGSTYQIGETGGVETVTLSTNQIPQHRHGFTVVPGMPGNQVSPSGNLPAMSLNVVPYVNEGPVGANFNAAAITPTGGSQPHENRQPYLGMNFIISLFGIFPSQT</sequence>